<feature type="domain" description="N-acetyltransferase" evidence="1">
    <location>
        <begin position="154"/>
        <end position="280"/>
    </location>
</feature>
<sequence>MEIKNLNNIDLEILLNTFNYSFSDYIVPFHLSMEQLKFKIISDKIDFNLSVGIFEENQLCGFILHGKQLIDGKNVIYNGGTGIIPKKRGLGLVDKMYQFILPKLAEIQCDHLVLEVITQNTSAIKAYQKFNYAITRKLLCFRGNINVISKTSNVSIKEINSPDWDLFRTFWDFKPTWQNSDFALQQIQEHCHFIGAYIDEQLVGYVIYGKSSNKIHQFAVHENFRRKGIGAKLFNAVSENIANTIAILNIDDMALGTISFLKKMGFDVSVEQYEMWKKLEQYAV</sequence>
<evidence type="ECO:0000259" key="1">
    <source>
        <dbReference type="PROSITE" id="PS51186"/>
    </source>
</evidence>
<dbReference type="Pfam" id="PF00583">
    <property type="entry name" value="Acetyltransf_1"/>
    <property type="match status" value="1"/>
</dbReference>
<evidence type="ECO:0000313" key="3">
    <source>
        <dbReference type="Proteomes" id="UP001151079"/>
    </source>
</evidence>
<dbReference type="PANTHER" id="PTHR43617">
    <property type="entry name" value="L-AMINO ACID N-ACETYLTRANSFERASE"/>
    <property type="match status" value="1"/>
</dbReference>
<reference evidence="2" key="1">
    <citation type="submission" date="2022-10" db="EMBL/GenBank/DDBJ databases">
        <title>Two novel species of Flavobacterium.</title>
        <authorList>
            <person name="Liu Q."/>
            <person name="Xin Y.-H."/>
        </authorList>
    </citation>
    <scope>NUCLEOTIDE SEQUENCE</scope>
    <source>
        <strain evidence="2">LS1R49</strain>
    </source>
</reference>
<dbReference type="RefSeq" id="WP_264206872.1">
    <property type="nucleotide sequence ID" value="NZ_JAOZEW010000014.1"/>
</dbReference>
<organism evidence="2 3">
    <name type="scientific">Flavobacterium shii</name>
    <dbReference type="NCBI Taxonomy" id="2987687"/>
    <lineage>
        <taxon>Bacteria</taxon>
        <taxon>Pseudomonadati</taxon>
        <taxon>Bacteroidota</taxon>
        <taxon>Flavobacteriia</taxon>
        <taxon>Flavobacteriales</taxon>
        <taxon>Flavobacteriaceae</taxon>
        <taxon>Flavobacterium</taxon>
    </lineage>
</organism>
<dbReference type="AlphaFoldDB" id="A0A9X2ZJH7"/>
<accession>A0A9X2ZJH7</accession>
<dbReference type="SUPFAM" id="SSF55729">
    <property type="entry name" value="Acyl-CoA N-acyltransferases (Nat)"/>
    <property type="match status" value="2"/>
</dbReference>
<proteinExistence type="predicted"/>
<dbReference type="CDD" id="cd04301">
    <property type="entry name" value="NAT_SF"/>
    <property type="match status" value="1"/>
</dbReference>
<dbReference type="GO" id="GO:0016747">
    <property type="term" value="F:acyltransferase activity, transferring groups other than amino-acyl groups"/>
    <property type="evidence" value="ECO:0007669"/>
    <property type="project" value="InterPro"/>
</dbReference>
<evidence type="ECO:0000313" key="2">
    <source>
        <dbReference type="EMBL" id="MCV9928763.1"/>
    </source>
</evidence>
<keyword evidence="3" id="KW-1185">Reference proteome</keyword>
<gene>
    <name evidence="2" type="ORF">OIU83_13920</name>
</gene>
<dbReference type="Proteomes" id="UP001151079">
    <property type="component" value="Unassembled WGS sequence"/>
</dbReference>
<dbReference type="PROSITE" id="PS51186">
    <property type="entry name" value="GNAT"/>
    <property type="match status" value="2"/>
</dbReference>
<protein>
    <submittedName>
        <fullName evidence="2">GNAT family N-acetyltransferase</fullName>
    </submittedName>
</protein>
<name>A0A9X2ZJH7_9FLAO</name>
<dbReference type="Pfam" id="PF13673">
    <property type="entry name" value="Acetyltransf_10"/>
    <property type="match status" value="1"/>
</dbReference>
<dbReference type="InterPro" id="IPR050276">
    <property type="entry name" value="MshD_Acetyltransferase"/>
</dbReference>
<comment type="caution">
    <text evidence="2">The sequence shown here is derived from an EMBL/GenBank/DDBJ whole genome shotgun (WGS) entry which is preliminary data.</text>
</comment>
<feature type="domain" description="N-acetyltransferase" evidence="1">
    <location>
        <begin position="1"/>
        <end position="155"/>
    </location>
</feature>
<dbReference type="InterPro" id="IPR016181">
    <property type="entry name" value="Acyl_CoA_acyltransferase"/>
</dbReference>
<dbReference type="Gene3D" id="3.40.630.30">
    <property type="match status" value="2"/>
</dbReference>
<dbReference type="InterPro" id="IPR000182">
    <property type="entry name" value="GNAT_dom"/>
</dbReference>
<dbReference type="EMBL" id="JAOZEW010000014">
    <property type="protein sequence ID" value="MCV9928763.1"/>
    <property type="molecule type" value="Genomic_DNA"/>
</dbReference>